<dbReference type="FunFam" id="3.40.50.720:FF:000084">
    <property type="entry name" value="Short-chain dehydrogenase reductase"/>
    <property type="match status" value="1"/>
</dbReference>
<keyword evidence="6" id="KW-1185">Reference proteome</keyword>
<dbReference type="InterPro" id="IPR020904">
    <property type="entry name" value="Sc_DH/Rdtase_CS"/>
</dbReference>
<gene>
    <name evidence="5" type="ORF">GCM10011487_38540</name>
</gene>
<dbReference type="PANTHER" id="PTHR42760:SF133">
    <property type="entry name" value="3-OXOACYL-[ACYL-CARRIER-PROTEIN] REDUCTASE"/>
    <property type="match status" value="1"/>
</dbReference>
<evidence type="ECO:0000313" key="6">
    <source>
        <dbReference type="Proteomes" id="UP000445000"/>
    </source>
</evidence>
<reference evidence="6" key="1">
    <citation type="submission" date="2020-01" db="EMBL/GenBank/DDBJ databases">
        <title>'Steroidobacter agaridevorans' sp. nov., agar-degrading bacteria isolated from rhizosphere soils.</title>
        <authorList>
            <person name="Ikenaga M."/>
            <person name="Kataoka M."/>
            <person name="Murouchi A."/>
            <person name="Katsuragi S."/>
            <person name="Sakai M."/>
        </authorList>
    </citation>
    <scope>NUCLEOTIDE SEQUENCE [LARGE SCALE GENOMIC DNA]</scope>
    <source>
        <strain evidence="6">YU21-B</strain>
    </source>
</reference>
<evidence type="ECO:0000256" key="3">
    <source>
        <dbReference type="RuleBase" id="RU000363"/>
    </source>
</evidence>
<dbReference type="AlphaFoldDB" id="A0A829YF10"/>
<dbReference type="InterPro" id="IPR057326">
    <property type="entry name" value="KR_dom"/>
</dbReference>
<dbReference type="PANTHER" id="PTHR42760">
    <property type="entry name" value="SHORT-CHAIN DEHYDROGENASES/REDUCTASES FAMILY MEMBER"/>
    <property type="match status" value="1"/>
</dbReference>
<feature type="domain" description="Ketoreductase" evidence="4">
    <location>
        <begin position="17"/>
        <end position="203"/>
    </location>
</feature>
<sequence>MDGRDVAMNGAFDLAGKVALVTGASSGLGRHFAQTLARAGASVVVAARRASLLEALVADIVAAGGQAAPLILDVSSDAESVERAVAEARQCFGRLDILINNSGVTVSKPVLDQTQSDWDTVIDTNLRGAFFMSQSVARYMRSAGHGGRIVNVASILGLRQAGMVAPYAASKAALIQLTKTMALELARYSIRVNAIAPGYIASDLNSAFFETDAGQALVRRIPQRHLGEPADLDGALLLLCSDASRFMTGSVITVDGGHVVSTL</sequence>
<dbReference type="GO" id="GO:0016616">
    <property type="term" value="F:oxidoreductase activity, acting on the CH-OH group of donors, NAD or NADP as acceptor"/>
    <property type="evidence" value="ECO:0007669"/>
    <property type="project" value="TreeGrafter"/>
</dbReference>
<dbReference type="Gene3D" id="3.40.50.720">
    <property type="entry name" value="NAD(P)-binding Rossmann-like Domain"/>
    <property type="match status" value="1"/>
</dbReference>
<dbReference type="EMBL" id="BLJN01000003">
    <property type="protein sequence ID" value="GFE81854.1"/>
    <property type="molecule type" value="Genomic_DNA"/>
</dbReference>
<keyword evidence="2" id="KW-0560">Oxidoreductase</keyword>
<dbReference type="PROSITE" id="PS00061">
    <property type="entry name" value="ADH_SHORT"/>
    <property type="match status" value="1"/>
</dbReference>
<accession>A0A829YF10</accession>
<protein>
    <submittedName>
        <fullName evidence="5">3-oxoacyl-ACP reductase</fullName>
    </submittedName>
</protein>
<evidence type="ECO:0000259" key="4">
    <source>
        <dbReference type="SMART" id="SM00822"/>
    </source>
</evidence>
<dbReference type="PRINTS" id="PR00081">
    <property type="entry name" value="GDHRDH"/>
</dbReference>
<evidence type="ECO:0000256" key="1">
    <source>
        <dbReference type="ARBA" id="ARBA00006484"/>
    </source>
</evidence>
<dbReference type="NCBIfam" id="NF005559">
    <property type="entry name" value="PRK07231.1"/>
    <property type="match status" value="1"/>
</dbReference>
<organism evidence="5 6">
    <name type="scientific">Steroidobacter agaridevorans</name>
    <dbReference type="NCBI Taxonomy" id="2695856"/>
    <lineage>
        <taxon>Bacteria</taxon>
        <taxon>Pseudomonadati</taxon>
        <taxon>Pseudomonadota</taxon>
        <taxon>Gammaproteobacteria</taxon>
        <taxon>Steroidobacterales</taxon>
        <taxon>Steroidobacteraceae</taxon>
        <taxon>Steroidobacter</taxon>
    </lineage>
</organism>
<comment type="similarity">
    <text evidence="1 3">Belongs to the short-chain dehydrogenases/reductases (SDR) family.</text>
</comment>
<evidence type="ECO:0000313" key="5">
    <source>
        <dbReference type="EMBL" id="GFE81854.1"/>
    </source>
</evidence>
<comment type="caution">
    <text evidence="5">The sequence shown here is derived from an EMBL/GenBank/DDBJ whole genome shotgun (WGS) entry which is preliminary data.</text>
</comment>
<dbReference type="PRINTS" id="PR00080">
    <property type="entry name" value="SDRFAMILY"/>
</dbReference>
<name>A0A829YF10_9GAMM</name>
<dbReference type="SMART" id="SM00822">
    <property type="entry name" value="PKS_KR"/>
    <property type="match status" value="1"/>
</dbReference>
<dbReference type="Proteomes" id="UP000445000">
    <property type="component" value="Unassembled WGS sequence"/>
</dbReference>
<dbReference type="Pfam" id="PF00106">
    <property type="entry name" value="adh_short"/>
    <property type="match status" value="1"/>
</dbReference>
<dbReference type="SUPFAM" id="SSF51735">
    <property type="entry name" value="NAD(P)-binding Rossmann-fold domains"/>
    <property type="match status" value="1"/>
</dbReference>
<evidence type="ECO:0000256" key="2">
    <source>
        <dbReference type="ARBA" id="ARBA00023002"/>
    </source>
</evidence>
<proteinExistence type="inferred from homology"/>
<dbReference type="InterPro" id="IPR036291">
    <property type="entry name" value="NAD(P)-bd_dom_sf"/>
</dbReference>
<dbReference type="InterPro" id="IPR002347">
    <property type="entry name" value="SDR_fam"/>
</dbReference>